<dbReference type="InterPro" id="IPR036390">
    <property type="entry name" value="WH_DNA-bd_sf"/>
</dbReference>
<keyword evidence="2" id="KW-1185">Reference proteome</keyword>
<accession>A0ABP8IKZ7</accession>
<protein>
    <recommendedName>
        <fullName evidence="3">HTH iclR-type domain-containing protein</fullName>
    </recommendedName>
</protein>
<dbReference type="EMBL" id="BAABGZ010000059">
    <property type="protein sequence ID" value="GAA4361324.1"/>
    <property type="molecule type" value="Genomic_DNA"/>
</dbReference>
<name>A0ABP8IKZ7_9BACT</name>
<evidence type="ECO:0000313" key="2">
    <source>
        <dbReference type="Proteomes" id="UP001501153"/>
    </source>
</evidence>
<sequence length="42" mass="4702">MVQQLGISKSTATRYLGELEKGSYLQKYVPCGAKMEYWSIGS</sequence>
<evidence type="ECO:0000313" key="1">
    <source>
        <dbReference type="EMBL" id="GAA4361324.1"/>
    </source>
</evidence>
<dbReference type="SUPFAM" id="SSF46785">
    <property type="entry name" value="Winged helix' DNA-binding domain"/>
    <property type="match status" value="1"/>
</dbReference>
<dbReference type="Proteomes" id="UP001501153">
    <property type="component" value="Unassembled WGS sequence"/>
</dbReference>
<comment type="caution">
    <text evidence="1">The sequence shown here is derived from an EMBL/GenBank/DDBJ whole genome shotgun (WGS) entry which is preliminary data.</text>
</comment>
<proteinExistence type="predicted"/>
<dbReference type="RefSeq" id="WP_345236735.1">
    <property type="nucleotide sequence ID" value="NZ_BAABGZ010000059.1"/>
</dbReference>
<gene>
    <name evidence="1" type="ORF">GCM10023185_28330</name>
</gene>
<organism evidence="1 2">
    <name type="scientific">Hymenobacter saemangeumensis</name>
    <dbReference type="NCBI Taxonomy" id="1084522"/>
    <lineage>
        <taxon>Bacteria</taxon>
        <taxon>Pseudomonadati</taxon>
        <taxon>Bacteroidota</taxon>
        <taxon>Cytophagia</taxon>
        <taxon>Cytophagales</taxon>
        <taxon>Hymenobacteraceae</taxon>
        <taxon>Hymenobacter</taxon>
    </lineage>
</organism>
<reference evidence="2" key="1">
    <citation type="journal article" date="2019" name="Int. J. Syst. Evol. Microbiol.">
        <title>The Global Catalogue of Microorganisms (GCM) 10K type strain sequencing project: providing services to taxonomists for standard genome sequencing and annotation.</title>
        <authorList>
            <consortium name="The Broad Institute Genomics Platform"/>
            <consortium name="The Broad Institute Genome Sequencing Center for Infectious Disease"/>
            <person name="Wu L."/>
            <person name="Ma J."/>
        </authorList>
    </citation>
    <scope>NUCLEOTIDE SEQUENCE [LARGE SCALE GENOMIC DNA]</scope>
    <source>
        <strain evidence="2">JCM 17923</strain>
    </source>
</reference>
<evidence type="ECO:0008006" key="3">
    <source>
        <dbReference type="Google" id="ProtNLM"/>
    </source>
</evidence>